<evidence type="ECO:0000313" key="5">
    <source>
        <dbReference type="EMBL" id="KAL0637392.1"/>
    </source>
</evidence>
<dbReference type="SUPFAM" id="SSF52172">
    <property type="entry name" value="CheY-like"/>
    <property type="match status" value="1"/>
</dbReference>
<feature type="compositionally biased region" description="Pro residues" evidence="3">
    <location>
        <begin position="490"/>
        <end position="503"/>
    </location>
</feature>
<feature type="compositionally biased region" description="Low complexity" evidence="3">
    <location>
        <begin position="463"/>
        <end position="472"/>
    </location>
</feature>
<feature type="compositionally biased region" description="Polar residues" evidence="3">
    <location>
        <begin position="450"/>
        <end position="461"/>
    </location>
</feature>
<dbReference type="PANTHER" id="PTHR43719:SF28">
    <property type="entry name" value="PEROXIDE STRESS-ACTIVATED HISTIDINE KINASE MAK1-RELATED"/>
    <property type="match status" value="1"/>
</dbReference>
<accession>A0ABR3GNS2</accession>
<sequence length="754" mass="81985">MPSLRLKQRVLEAQAKFRRRNSTSVQKPPPDRSSISSASSSNAVEIKNDHTSSTGTSNSLDAACPRGGSSGTAGSASDSRNGSAIITGAPKPTQHPTPCSPPPLLPSPSEPPFTSISRESGDQSKLLTSEKYSVALSTAPLVSTPVTNPASLPFQPPPSPNEKTKAAHPEFQQPLPPASPQPLQTTYPRLPSQIIRRQSLLPQNESVLIRHLLDPGNTDTPLPKEQPVDFHSVPVGFPLLPTPATLGSGMLSRKVWVKRPGGSPTTVNVREDDMVDDVRDVVLKRYQNALGRSYDAPDITLRIIPRHNRPRSLEHSQGHHNYTHNPAERMLNPDENLVRTLDEYFPGGQSIDEALVIDVPQHPLRKTPRPSPHTYGYGSAHDSHLSIENGEYFPPMPAVPVHTQSQQMSTSMTPSQPSISVLTTGQVPPIPGSPGGSVARNPRITRPKSNRMQPSSTTIYSSGAGVTTGGTAIPLPRQQNRSRGNSDVGQPPPALPVPTPPVEDVPQKVQTPPVRVASPVAKGFKKDKKQHASPAGLLPDGAVPPINVLIVEDNVINLRLLEAFMKRLKVRWQSAINGKEAVDKWRAGGFHLVLMDIQLPVMNGLEATKEIRRLERINSIGFQEPPLPENEVLSDEDKLPNSILFKSPVIIVALTASSLQSDRHEALAAGCNDFLTKPVNFIWLERKVTEWGCMQALIDFDGWRKWKDFTNNDGGGSNEGKPTKTRHQRIRIGKSPTDVEAKRIEAGNPIKTVG</sequence>
<dbReference type="CDD" id="cd17546">
    <property type="entry name" value="REC_hyHK_CKI1_RcsC-like"/>
    <property type="match status" value="1"/>
</dbReference>
<feature type="compositionally biased region" description="Polar residues" evidence="3">
    <location>
        <begin position="51"/>
        <end position="60"/>
    </location>
</feature>
<organism evidence="5 6">
    <name type="scientific">Discina gigas</name>
    <dbReference type="NCBI Taxonomy" id="1032678"/>
    <lineage>
        <taxon>Eukaryota</taxon>
        <taxon>Fungi</taxon>
        <taxon>Dikarya</taxon>
        <taxon>Ascomycota</taxon>
        <taxon>Pezizomycotina</taxon>
        <taxon>Pezizomycetes</taxon>
        <taxon>Pezizales</taxon>
        <taxon>Discinaceae</taxon>
        <taxon>Discina</taxon>
    </lineage>
</organism>
<feature type="compositionally biased region" description="Polar residues" evidence="3">
    <location>
        <begin position="477"/>
        <end position="488"/>
    </location>
</feature>
<evidence type="ECO:0000259" key="4">
    <source>
        <dbReference type="PROSITE" id="PS50110"/>
    </source>
</evidence>
<dbReference type="Pfam" id="PF00072">
    <property type="entry name" value="Response_reg"/>
    <property type="match status" value="1"/>
</dbReference>
<dbReference type="Proteomes" id="UP001447188">
    <property type="component" value="Unassembled WGS sequence"/>
</dbReference>
<dbReference type="InterPro" id="IPR050956">
    <property type="entry name" value="2C_system_His_kinase"/>
</dbReference>
<dbReference type="InterPro" id="IPR001789">
    <property type="entry name" value="Sig_transdc_resp-reg_receiver"/>
</dbReference>
<protein>
    <submittedName>
        <fullName evidence="5">Two-component response regulator SSK1p</fullName>
    </submittedName>
</protein>
<reference evidence="5 6" key="1">
    <citation type="submission" date="2024-02" db="EMBL/GenBank/DDBJ databases">
        <title>Discinaceae phylogenomics.</title>
        <authorList>
            <person name="Dirks A.C."/>
            <person name="James T.Y."/>
        </authorList>
    </citation>
    <scope>NUCLEOTIDE SEQUENCE [LARGE SCALE GENOMIC DNA]</scope>
    <source>
        <strain evidence="5 6">ACD0624</strain>
    </source>
</reference>
<dbReference type="Gene3D" id="3.40.50.2300">
    <property type="match status" value="1"/>
</dbReference>
<gene>
    <name evidence="5" type="primary">MgSsk1</name>
    <name evidence="5" type="ORF">Q9L58_003595</name>
</gene>
<feature type="region of interest" description="Disordered" evidence="3">
    <location>
        <begin position="711"/>
        <end position="754"/>
    </location>
</feature>
<evidence type="ECO:0000256" key="1">
    <source>
        <dbReference type="ARBA" id="ARBA00022553"/>
    </source>
</evidence>
<feature type="region of interest" description="Disordered" evidence="3">
    <location>
        <begin position="14"/>
        <end position="124"/>
    </location>
</feature>
<proteinExistence type="predicted"/>
<name>A0ABR3GNS2_9PEZI</name>
<feature type="region of interest" description="Disordered" evidence="3">
    <location>
        <begin position="143"/>
        <end position="181"/>
    </location>
</feature>
<dbReference type="SMART" id="SM00448">
    <property type="entry name" value="REC"/>
    <property type="match status" value="1"/>
</dbReference>
<dbReference type="PANTHER" id="PTHR43719">
    <property type="entry name" value="TWO-COMPONENT HISTIDINE KINASE"/>
    <property type="match status" value="1"/>
</dbReference>
<comment type="caution">
    <text evidence="5">The sequence shown here is derived from an EMBL/GenBank/DDBJ whole genome shotgun (WGS) entry which is preliminary data.</text>
</comment>
<feature type="modified residue" description="4-aspartylphosphate" evidence="2">
    <location>
        <position position="596"/>
    </location>
</feature>
<evidence type="ECO:0000256" key="2">
    <source>
        <dbReference type="PROSITE-ProRule" id="PRU00169"/>
    </source>
</evidence>
<dbReference type="InterPro" id="IPR011006">
    <property type="entry name" value="CheY-like_superfamily"/>
</dbReference>
<feature type="region of interest" description="Disordered" evidence="3">
    <location>
        <begin position="429"/>
        <end position="513"/>
    </location>
</feature>
<dbReference type="EMBL" id="JBBBZM010000035">
    <property type="protein sequence ID" value="KAL0637392.1"/>
    <property type="molecule type" value="Genomic_DNA"/>
</dbReference>
<evidence type="ECO:0000256" key="3">
    <source>
        <dbReference type="SAM" id="MobiDB-lite"/>
    </source>
</evidence>
<feature type="compositionally biased region" description="Basic residues" evidence="3">
    <location>
        <begin position="723"/>
        <end position="732"/>
    </location>
</feature>
<evidence type="ECO:0000313" key="6">
    <source>
        <dbReference type="Proteomes" id="UP001447188"/>
    </source>
</evidence>
<feature type="domain" description="Response regulatory" evidence="4">
    <location>
        <begin position="547"/>
        <end position="692"/>
    </location>
</feature>
<feature type="compositionally biased region" description="Pro residues" evidence="3">
    <location>
        <begin position="93"/>
        <end position="111"/>
    </location>
</feature>
<keyword evidence="1 2" id="KW-0597">Phosphoprotein</keyword>
<dbReference type="PROSITE" id="PS50110">
    <property type="entry name" value="RESPONSE_REGULATORY"/>
    <property type="match status" value="1"/>
</dbReference>
<keyword evidence="6" id="KW-1185">Reference proteome</keyword>